<dbReference type="GO" id="GO:0005524">
    <property type="term" value="F:ATP binding"/>
    <property type="evidence" value="ECO:0007669"/>
    <property type="project" value="UniProtKB-KW"/>
</dbReference>
<evidence type="ECO:0000313" key="12">
    <source>
        <dbReference type="EMBL" id="CDW54234.1"/>
    </source>
</evidence>
<dbReference type="GO" id="GO:0005634">
    <property type="term" value="C:nucleus"/>
    <property type="evidence" value="ECO:0007669"/>
    <property type="project" value="TreeGrafter"/>
</dbReference>
<reference evidence="12" key="2">
    <citation type="submission" date="2014-03" db="EMBL/GenBank/DDBJ databases">
        <title>The whipworm genome and dual-species transcriptomics of an intimate host-pathogen interaction.</title>
        <authorList>
            <person name="Foth B.J."/>
            <person name="Tsai I.J."/>
            <person name="Reid A.J."/>
            <person name="Bancroft A.J."/>
            <person name="Nichol S."/>
            <person name="Tracey A."/>
            <person name="Holroyd N."/>
            <person name="Cotton J.A."/>
            <person name="Stanley E.J."/>
            <person name="Zarowiecki M."/>
            <person name="Liu J.Z."/>
            <person name="Huckvale T."/>
            <person name="Cooper P.J."/>
            <person name="Grencis R.K."/>
            <person name="Berriman M."/>
        </authorList>
    </citation>
    <scope>NUCLEOTIDE SEQUENCE [LARGE SCALE GENOMIC DNA]</scope>
</reference>
<keyword evidence="2" id="KW-0723">Serine/threonine-protein kinase</keyword>
<dbReference type="InterPro" id="IPR011009">
    <property type="entry name" value="Kinase-like_dom_sf"/>
</dbReference>
<dbReference type="GO" id="GO:0004694">
    <property type="term" value="F:eukaryotic translation initiation factor 2alpha kinase activity"/>
    <property type="evidence" value="ECO:0007669"/>
    <property type="project" value="TreeGrafter"/>
</dbReference>
<dbReference type="PROSITE" id="PS00108">
    <property type="entry name" value="PROTEIN_KINASE_ST"/>
    <property type="match status" value="1"/>
</dbReference>
<protein>
    <recommendedName>
        <fullName evidence="1">non-specific serine/threonine protein kinase</fullName>
        <ecNumber evidence="1">2.7.11.1</ecNumber>
    </recommendedName>
</protein>
<keyword evidence="3" id="KW-0808">Transferase</keyword>
<name>A0A077Z326_TRITR</name>
<dbReference type="GO" id="GO:0017148">
    <property type="term" value="P:negative regulation of translation"/>
    <property type="evidence" value="ECO:0007669"/>
    <property type="project" value="UniProtKB-KW"/>
</dbReference>
<dbReference type="PROSITE" id="PS50011">
    <property type="entry name" value="PROTEIN_KINASE_DOM"/>
    <property type="match status" value="1"/>
</dbReference>
<keyword evidence="7" id="KW-0652">Protein synthesis inhibitor</keyword>
<evidence type="ECO:0000256" key="9">
    <source>
        <dbReference type="ARBA" id="ARBA00048659"/>
    </source>
</evidence>
<dbReference type="Proteomes" id="UP000030665">
    <property type="component" value="Unassembled WGS sequence"/>
</dbReference>
<accession>A0A077Z326</accession>
<evidence type="ECO:0000256" key="7">
    <source>
        <dbReference type="ARBA" id="ARBA00023193"/>
    </source>
</evidence>
<dbReference type="InterPro" id="IPR050339">
    <property type="entry name" value="CC_SR_Kinase"/>
</dbReference>
<reference evidence="12" key="1">
    <citation type="submission" date="2014-01" db="EMBL/GenBank/DDBJ databases">
        <authorList>
            <person name="Aslett M."/>
        </authorList>
    </citation>
    <scope>NUCLEOTIDE SEQUENCE</scope>
</reference>
<proteinExistence type="inferred from homology"/>
<sequence>MFDAVNPVLCEYILLQLIEAVRYVHSRRIIHRDIKPANIFLNGPMPRVLLSDFGLACGFDEVAIGDREDNPTITTAGHSVGVGTYLYAAPEQLNTCTYDEKVDVYSLGVVTLEMFFPFRTYMERIVCLNNLRKGKVLDYFEERWPCVALLIAEMVRQPSEQRLSSEELWRIGPIALEEQVEIELKMKRNALPIT</sequence>
<dbReference type="EMBL" id="HG805886">
    <property type="protein sequence ID" value="CDW54234.1"/>
    <property type="molecule type" value="Genomic_DNA"/>
</dbReference>
<evidence type="ECO:0000256" key="1">
    <source>
        <dbReference type="ARBA" id="ARBA00012513"/>
    </source>
</evidence>
<keyword evidence="5 12" id="KW-0418">Kinase</keyword>
<gene>
    <name evidence="12" type="ORF">TTRE_0000250401</name>
</gene>
<evidence type="ECO:0000313" key="13">
    <source>
        <dbReference type="Proteomes" id="UP000030665"/>
    </source>
</evidence>
<feature type="domain" description="Protein kinase" evidence="11">
    <location>
        <begin position="1"/>
        <end position="175"/>
    </location>
</feature>
<dbReference type="OrthoDB" id="1405469at2759"/>
<dbReference type="Pfam" id="PF00069">
    <property type="entry name" value="Pkinase"/>
    <property type="match status" value="1"/>
</dbReference>
<dbReference type="InterPro" id="IPR008271">
    <property type="entry name" value="Ser/Thr_kinase_AS"/>
</dbReference>
<evidence type="ECO:0000259" key="11">
    <source>
        <dbReference type="PROSITE" id="PS50011"/>
    </source>
</evidence>
<dbReference type="EC" id="2.7.11.1" evidence="1"/>
<evidence type="ECO:0000256" key="8">
    <source>
        <dbReference type="ARBA" id="ARBA00037982"/>
    </source>
</evidence>
<evidence type="ECO:0000256" key="4">
    <source>
        <dbReference type="ARBA" id="ARBA00022741"/>
    </source>
</evidence>
<dbReference type="PANTHER" id="PTHR11042:SF160">
    <property type="entry name" value="EUKARYOTIC TRANSLATION INITIATION FACTOR 2-ALPHA KINASE 1"/>
    <property type="match status" value="1"/>
</dbReference>
<evidence type="ECO:0000256" key="2">
    <source>
        <dbReference type="ARBA" id="ARBA00022527"/>
    </source>
</evidence>
<dbReference type="STRING" id="36087.A0A077Z326"/>
<keyword evidence="4" id="KW-0547">Nucleotide-binding</keyword>
<evidence type="ECO:0000256" key="6">
    <source>
        <dbReference type="ARBA" id="ARBA00022840"/>
    </source>
</evidence>
<evidence type="ECO:0000256" key="5">
    <source>
        <dbReference type="ARBA" id="ARBA00022777"/>
    </source>
</evidence>
<dbReference type="Gene3D" id="1.10.510.10">
    <property type="entry name" value="Transferase(Phosphotransferase) domain 1"/>
    <property type="match status" value="1"/>
</dbReference>
<comment type="similarity">
    <text evidence="8">Belongs to the protein kinase superfamily. Ser/Thr protein kinase family. GCN2 subfamily.</text>
</comment>
<organism evidence="12 13">
    <name type="scientific">Trichuris trichiura</name>
    <name type="common">Whipworm</name>
    <name type="synonym">Trichocephalus trichiurus</name>
    <dbReference type="NCBI Taxonomy" id="36087"/>
    <lineage>
        <taxon>Eukaryota</taxon>
        <taxon>Metazoa</taxon>
        <taxon>Ecdysozoa</taxon>
        <taxon>Nematoda</taxon>
        <taxon>Enoplea</taxon>
        <taxon>Dorylaimia</taxon>
        <taxon>Trichinellida</taxon>
        <taxon>Trichuridae</taxon>
        <taxon>Trichuris</taxon>
    </lineage>
</organism>
<evidence type="ECO:0000256" key="10">
    <source>
        <dbReference type="ARBA" id="ARBA00048977"/>
    </source>
</evidence>
<dbReference type="GO" id="GO:0005737">
    <property type="term" value="C:cytoplasm"/>
    <property type="evidence" value="ECO:0007669"/>
    <property type="project" value="TreeGrafter"/>
</dbReference>
<dbReference type="SMART" id="SM00220">
    <property type="entry name" value="S_TKc"/>
    <property type="match status" value="1"/>
</dbReference>
<dbReference type="AlphaFoldDB" id="A0A077Z326"/>
<comment type="catalytic activity">
    <reaction evidence="9">
        <text>L-threonyl-[protein] + ATP = O-phospho-L-threonyl-[protein] + ADP + H(+)</text>
        <dbReference type="Rhea" id="RHEA:46608"/>
        <dbReference type="Rhea" id="RHEA-COMP:11060"/>
        <dbReference type="Rhea" id="RHEA-COMP:11605"/>
        <dbReference type="ChEBI" id="CHEBI:15378"/>
        <dbReference type="ChEBI" id="CHEBI:30013"/>
        <dbReference type="ChEBI" id="CHEBI:30616"/>
        <dbReference type="ChEBI" id="CHEBI:61977"/>
        <dbReference type="ChEBI" id="CHEBI:456216"/>
        <dbReference type="EC" id="2.7.11.1"/>
    </reaction>
    <physiologicalReaction direction="left-to-right" evidence="9">
        <dbReference type="Rhea" id="RHEA:46609"/>
    </physiologicalReaction>
</comment>
<keyword evidence="6" id="KW-0067">ATP-binding</keyword>
<dbReference type="InterPro" id="IPR000719">
    <property type="entry name" value="Prot_kinase_dom"/>
</dbReference>
<keyword evidence="13" id="KW-1185">Reference proteome</keyword>
<dbReference type="SUPFAM" id="SSF56112">
    <property type="entry name" value="Protein kinase-like (PK-like)"/>
    <property type="match status" value="1"/>
</dbReference>
<dbReference type="PANTHER" id="PTHR11042">
    <property type="entry name" value="EUKARYOTIC TRANSLATION INITIATION FACTOR 2-ALPHA KINASE EIF2-ALPHA KINASE -RELATED"/>
    <property type="match status" value="1"/>
</dbReference>
<comment type="catalytic activity">
    <reaction evidence="10">
        <text>L-seryl-[protein] + ATP = O-phospho-L-seryl-[protein] + ADP + H(+)</text>
        <dbReference type="Rhea" id="RHEA:17989"/>
        <dbReference type="Rhea" id="RHEA-COMP:9863"/>
        <dbReference type="Rhea" id="RHEA-COMP:11604"/>
        <dbReference type="ChEBI" id="CHEBI:15378"/>
        <dbReference type="ChEBI" id="CHEBI:29999"/>
        <dbReference type="ChEBI" id="CHEBI:30616"/>
        <dbReference type="ChEBI" id="CHEBI:83421"/>
        <dbReference type="ChEBI" id="CHEBI:456216"/>
        <dbReference type="EC" id="2.7.11.1"/>
    </reaction>
    <physiologicalReaction direction="left-to-right" evidence="10">
        <dbReference type="Rhea" id="RHEA:17990"/>
    </physiologicalReaction>
</comment>
<evidence type="ECO:0000256" key="3">
    <source>
        <dbReference type="ARBA" id="ARBA00022679"/>
    </source>
</evidence>